<protein>
    <submittedName>
        <fullName evidence="2">Uncharacterized protein</fullName>
    </submittedName>
</protein>
<gene>
    <name evidence="2" type="ORF">N7458_012721</name>
</gene>
<comment type="caution">
    <text evidence="2">The sequence shown here is derived from an EMBL/GenBank/DDBJ whole genome shotgun (WGS) entry which is preliminary data.</text>
</comment>
<accession>A0AAD6BVU8</accession>
<name>A0AAD6BVU8_9EURO</name>
<dbReference type="AlphaFoldDB" id="A0AAD6BVU8"/>
<proteinExistence type="predicted"/>
<dbReference type="Proteomes" id="UP001213681">
    <property type="component" value="Unassembled WGS sequence"/>
</dbReference>
<dbReference type="EMBL" id="JAPVEA010000009">
    <property type="protein sequence ID" value="KAJ5433565.1"/>
    <property type="molecule type" value="Genomic_DNA"/>
</dbReference>
<feature type="compositionally biased region" description="Polar residues" evidence="1">
    <location>
        <begin position="95"/>
        <end position="109"/>
    </location>
</feature>
<dbReference type="RefSeq" id="XP_056760856.1">
    <property type="nucleotide sequence ID" value="XM_056916102.1"/>
</dbReference>
<sequence length="222" mass="24077">MNTTITIHHGPYETIPPTASPGLLFLQRFLPTADSLSPHDSIRTFFTPNAPILIGSNPPTPANDVIPLLQVRGRHLAHFRHEVHLAWDMDLSRETGVTDTPSSTQTSASHKTDGDGSNDDGGASTTPASASNALYAQLTSGVRLKRTVMFEATSETVFKNDPDQFAVKLREFNILDLEGSSVDDLQIVEMRVFLDSRPVQARAARLHMESAFGDGATQEAPG</sequence>
<evidence type="ECO:0000313" key="3">
    <source>
        <dbReference type="Proteomes" id="UP001213681"/>
    </source>
</evidence>
<feature type="region of interest" description="Disordered" evidence="1">
    <location>
        <begin position="94"/>
        <end position="128"/>
    </location>
</feature>
<reference evidence="2" key="2">
    <citation type="journal article" date="2023" name="IMA Fungus">
        <title>Comparative genomic study of the Penicillium genus elucidates a diverse pangenome and 15 lateral gene transfer events.</title>
        <authorList>
            <person name="Petersen C."/>
            <person name="Sorensen T."/>
            <person name="Nielsen M.R."/>
            <person name="Sondergaard T.E."/>
            <person name="Sorensen J.L."/>
            <person name="Fitzpatrick D.A."/>
            <person name="Frisvad J.C."/>
            <person name="Nielsen K.L."/>
        </authorList>
    </citation>
    <scope>NUCLEOTIDE SEQUENCE</scope>
    <source>
        <strain evidence="2">IBT 16125</strain>
    </source>
</reference>
<organism evidence="2 3">
    <name type="scientific">Penicillium daleae</name>
    <dbReference type="NCBI Taxonomy" id="63821"/>
    <lineage>
        <taxon>Eukaryota</taxon>
        <taxon>Fungi</taxon>
        <taxon>Dikarya</taxon>
        <taxon>Ascomycota</taxon>
        <taxon>Pezizomycotina</taxon>
        <taxon>Eurotiomycetes</taxon>
        <taxon>Eurotiomycetidae</taxon>
        <taxon>Eurotiales</taxon>
        <taxon>Aspergillaceae</taxon>
        <taxon>Penicillium</taxon>
    </lineage>
</organism>
<keyword evidence="3" id="KW-1185">Reference proteome</keyword>
<evidence type="ECO:0000256" key="1">
    <source>
        <dbReference type="SAM" id="MobiDB-lite"/>
    </source>
</evidence>
<dbReference type="GeneID" id="81606345"/>
<evidence type="ECO:0000313" key="2">
    <source>
        <dbReference type="EMBL" id="KAJ5433565.1"/>
    </source>
</evidence>
<reference evidence="2" key="1">
    <citation type="submission" date="2022-12" db="EMBL/GenBank/DDBJ databases">
        <authorList>
            <person name="Petersen C."/>
        </authorList>
    </citation>
    <scope>NUCLEOTIDE SEQUENCE</scope>
    <source>
        <strain evidence="2">IBT 16125</strain>
    </source>
</reference>